<accession>A0AB72VBW8</accession>
<dbReference type="AlphaFoldDB" id="A0AB72VBW8"/>
<gene>
    <name evidence="1" type="ordered locus">cgR_1907</name>
</gene>
<reference evidence="1" key="1">
    <citation type="journal article" date="2007" name="Microbiology">
        <title>Comparative analysis of the Corynebacterium glutamicum group and complete genome sequence of strain R.</title>
        <authorList>
            <person name="Yukawa H."/>
            <person name="Omumasaba C.A."/>
            <person name="Nonaka H."/>
            <person name="Kos P."/>
            <person name="Okai N."/>
            <person name="Suzuki N."/>
            <person name="Suda M."/>
            <person name="Tsuge Y."/>
            <person name="Watanabe J."/>
            <person name="Ikeda Y."/>
            <person name="Vertes A.A."/>
            <person name="Inui M."/>
        </authorList>
    </citation>
    <scope>NUCLEOTIDE SEQUENCE</scope>
    <source>
        <strain evidence="1">R</strain>
    </source>
</reference>
<evidence type="ECO:0000313" key="1">
    <source>
        <dbReference type="EMBL" id="BAF54902.1"/>
    </source>
</evidence>
<organism evidence="1">
    <name type="scientific">Corynebacterium glutamicum (strain R)</name>
    <dbReference type="NCBI Taxonomy" id="340322"/>
    <lineage>
        <taxon>Bacteria</taxon>
        <taxon>Bacillati</taxon>
        <taxon>Actinomycetota</taxon>
        <taxon>Actinomycetes</taxon>
        <taxon>Mycobacteriales</taxon>
        <taxon>Corynebacteriaceae</taxon>
        <taxon>Corynebacterium</taxon>
    </lineage>
</organism>
<dbReference type="Proteomes" id="UP000006698">
    <property type="component" value="Chromosome"/>
</dbReference>
<protein>
    <submittedName>
        <fullName evidence="1">Uncharacterized protein</fullName>
    </submittedName>
</protein>
<proteinExistence type="predicted"/>
<sequence>MTEFFNIGKSLAGDRLPAITKENVEAWARVLPEICVLSKSSMQKVLTRWSREGTTQRMATPKDIRDALVAEKKAWQQSPQGRAWHREHQRRMEDLRDQQLRDGTFRELRYAGRQALEAPPKSNEKINSLIQQAYKKIENGKGVVHGDR</sequence>
<dbReference type="KEGG" id="cgt:cgR_1907"/>
<dbReference type="EMBL" id="AP009044">
    <property type="protein sequence ID" value="BAF54902.1"/>
    <property type="molecule type" value="Genomic_DNA"/>
</dbReference>
<name>A0AB72VBW8_CORGB</name>